<dbReference type="InterPro" id="IPR011047">
    <property type="entry name" value="Quinoprotein_ADH-like_sf"/>
</dbReference>
<keyword evidence="8" id="KW-0418">Kinase</keyword>
<evidence type="ECO:0000256" key="8">
    <source>
        <dbReference type="ARBA" id="ARBA00022777"/>
    </source>
</evidence>
<evidence type="ECO:0000256" key="3">
    <source>
        <dbReference type="ARBA" id="ARBA00022527"/>
    </source>
</evidence>
<dbReference type="SUPFAM" id="SSF56112">
    <property type="entry name" value="Protein kinase-like (PK-like)"/>
    <property type="match status" value="1"/>
</dbReference>
<feature type="non-terminal residue" evidence="16">
    <location>
        <position position="926"/>
    </location>
</feature>
<dbReference type="Proteomes" id="UP001370490">
    <property type="component" value="Unassembled WGS sequence"/>
</dbReference>
<sequence length="926" mass="103760">MKRGVLRVVCVRLLVLATMFSAIVPVVFNPSDFSSSSSALDHPAPATASRSTSRSLLSLDSPRSSRHDSALVAALDGTIYLEDTKSGEVLWSFSSGPSLHSSYQAPLNQDSHKPNASGTYSDYYVDCGDDWDLFVYSSHDSSKVRIQVTAEDYVKQMPFISEDGGITLGSKKTNVFVVDAITGRLISSYKLAQNNEADSFLFGKDNGNWAHSGYGNANANQMPLYITRSDYFLQSFAPNSSQILWNLTIAEIGAAFLCKDVGDKLGGADMQMGHELILGGKRYNMPLPCQSKAIVFPNRGSDMLESSYKHNSLPKSHHKNMALPAPGQTTLISSKQKTVPNALDSLPAHGRAHDSRHRSLSPSLPGSGSWLSSEADADKLIDLHTDGNVKVVPSLPSGSLHDADMPHTDGLEMIYKNPRVHWRFLELCTAWKTFWNVSPVFYLVFLTLMAVAFVIYFSLVPKQQLKLNKKPVYLNPLSVSSKKKKGRRSGNFNNCSKMEEGGNLAENGDRVEPIRTYQKKWLNHSKFVGCSSDGRRIGKLIVSNTEIAKGSNGTVVFEGFYEGRPVAVKRLVQLHHDVAFKEIQNLIASDRHPNIVRWYGVEYDQDFVYLSLERCDCSLNDLIQICSNSSHNLLLAENQITRAMNEYKDRLDTVKGMMQNMELWRANGCPSPLLLKLMRDVVSGLEHLHDLGIIHRDLKPQNVLIIKEKALCAKLSDMGISKRLLGDSSSLGHHATGCGSSGWQAPEQLLHGRQTRAVDLFSLGCLLFYCMTGGRHPFGDHFERDINIVNNQVDLFLIEHIPEAVDLCSHLLDPIPESRLKASEVLYHPLFWSSELRLSFLRDTSDRVELEDRETGSDLLKALERIAPLAFGVKWDEKMESSFINNIGHYRHYKFDSVRDLLRVMRNKLNHYRELPKEIQVYFERF</sequence>
<protein>
    <recommendedName>
        <fullName evidence="2">non-specific serine/threonine protein kinase</fullName>
        <ecNumber evidence="2">2.7.11.1</ecNumber>
    </recommendedName>
</protein>
<evidence type="ECO:0000313" key="17">
    <source>
        <dbReference type="Proteomes" id="UP001370490"/>
    </source>
</evidence>
<dbReference type="InterPro" id="IPR018391">
    <property type="entry name" value="PQQ_b-propeller_rpt"/>
</dbReference>
<dbReference type="PANTHER" id="PTHR13954">
    <property type="entry name" value="IRE1-RELATED"/>
    <property type="match status" value="1"/>
</dbReference>
<dbReference type="GO" id="GO:0006397">
    <property type="term" value="P:mRNA processing"/>
    <property type="evidence" value="ECO:0007669"/>
    <property type="project" value="InterPro"/>
</dbReference>
<dbReference type="SMART" id="SM00220">
    <property type="entry name" value="S_TKc"/>
    <property type="match status" value="1"/>
</dbReference>
<dbReference type="GO" id="GO:0004674">
    <property type="term" value="F:protein serine/threonine kinase activity"/>
    <property type="evidence" value="ECO:0007669"/>
    <property type="project" value="UniProtKB-KW"/>
</dbReference>
<evidence type="ECO:0000256" key="6">
    <source>
        <dbReference type="ARBA" id="ARBA00022729"/>
    </source>
</evidence>
<proteinExistence type="predicted"/>
<name>A0AAN8Z4L0_9MAGN</name>
<evidence type="ECO:0000256" key="13">
    <source>
        <dbReference type="SAM" id="Phobius"/>
    </source>
</evidence>
<feature type="transmembrane region" description="Helical" evidence="13">
    <location>
        <begin position="440"/>
        <end position="460"/>
    </location>
</feature>
<dbReference type="FunFam" id="1.10.510.10:FF:000463">
    <property type="entry name" value="Serine/threonine-protein kinase/endoribonuclease IRE1a"/>
    <property type="match status" value="1"/>
</dbReference>
<feature type="transmembrane region" description="Helical" evidence="13">
    <location>
        <begin position="9"/>
        <end position="28"/>
    </location>
</feature>
<dbReference type="PROSITE" id="PS51392">
    <property type="entry name" value="KEN"/>
    <property type="match status" value="1"/>
</dbReference>
<dbReference type="InterPro" id="IPR008271">
    <property type="entry name" value="Ser/Thr_kinase_AS"/>
</dbReference>
<dbReference type="EC" id="2.7.11.1" evidence="2"/>
<accession>A0AAN8Z4L0</accession>
<dbReference type="SUPFAM" id="SSF50998">
    <property type="entry name" value="Quinoprotein alcohol dehydrogenase-like"/>
    <property type="match status" value="1"/>
</dbReference>
<evidence type="ECO:0000256" key="12">
    <source>
        <dbReference type="SAM" id="MobiDB-lite"/>
    </source>
</evidence>
<dbReference type="Gene3D" id="1.20.1440.180">
    <property type="entry name" value="KEN domain"/>
    <property type="match status" value="1"/>
</dbReference>
<keyword evidence="6" id="KW-0732">Signal</keyword>
<dbReference type="PROSITE" id="PS50011">
    <property type="entry name" value="PROTEIN_KINASE_DOM"/>
    <property type="match status" value="1"/>
</dbReference>
<evidence type="ECO:0000256" key="11">
    <source>
        <dbReference type="ARBA" id="ARBA00023136"/>
    </source>
</evidence>
<keyword evidence="7" id="KW-0547">Nucleotide-binding</keyword>
<evidence type="ECO:0000256" key="4">
    <source>
        <dbReference type="ARBA" id="ARBA00022679"/>
    </source>
</evidence>
<dbReference type="PANTHER" id="PTHR13954:SF6">
    <property type="entry name" value="NON-SPECIFIC SERINE_THREONINE PROTEIN KINASE"/>
    <property type="match status" value="1"/>
</dbReference>
<dbReference type="Gene3D" id="3.30.200.20">
    <property type="entry name" value="Phosphorylase Kinase, domain 1"/>
    <property type="match status" value="1"/>
</dbReference>
<feature type="region of interest" description="Disordered" evidence="12">
    <location>
        <begin position="342"/>
        <end position="371"/>
    </location>
</feature>
<evidence type="ECO:0000256" key="10">
    <source>
        <dbReference type="ARBA" id="ARBA00022989"/>
    </source>
</evidence>
<dbReference type="EMBL" id="JBAMMX010000017">
    <property type="protein sequence ID" value="KAK6924587.1"/>
    <property type="molecule type" value="Genomic_DNA"/>
</dbReference>
<feature type="region of interest" description="Disordered" evidence="12">
    <location>
        <begin position="481"/>
        <end position="507"/>
    </location>
</feature>
<keyword evidence="9" id="KW-0067">ATP-binding</keyword>
<evidence type="ECO:0000256" key="9">
    <source>
        <dbReference type="ARBA" id="ARBA00022840"/>
    </source>
</evidence>
<keyword evidence="3" id="KW-0723">Serine/threonine-protein kinase</keyword>
<feature type="domain" description="KEN" evidence="15">
    <location>
        <begin position="834"/>
        <end position="926"/>
    </location>
</feature>
<evidence type="ECO:0000256" key="7">
    <source>
        <dbReference type="ARBA" id="ARBA00022741"/>
    </source>
</evidence>
<dbReference type="InterPro" id="IPR000719">
    <property type="entry name" value="Prot_kinase_dom"/>
</dbReference>
<keyword evidence="5 13" id="KW-0812">Transmembrane</keyword>
<dbReference type="FunFam" id="3.30.200.20:FF:000077">
    <property type="entry name" value="Putative Serine/threonine-protein kinase/endoribonuclease IRE1"/>
    <property type="match status" value="1"/>
</dbReference>
<dbReference type="GO" id="GO:0051082">
    <property type="term" value="F:unfolded protein binding"/>
    <property type="evidence" value="ECO:0007669"/>
    <property type="project" value="TreeGrafter"/>
</dbReference>
<dbReference type="InterPro" id="IPR010513">
    <property type="entry name" value="KEN_dom"/>
</dbReference>
<dbReference type="AlphaFoldDB" id="A0AAN8Z4L0"/>
<keyword evidence="17" id="KW-1185">Reference proteome</keyword>
<organism evidence="16 17">
    <name type="scientific">Dillenia turbinata</name>
    <dbReference type="NCBI Taxonomy" id="194707"/>
    <lineage>
        <taxon>Eukaryota</taxon>
        <taxon>Viridiplantae</taxon>
        <taxon>Streptophyta</taxon>
        <taxon>Embryophyta</taxon>
        <taxon>Tracheophyta</taxon>
        <taxon>Spermatophyta</taxon>
        <taxon>Magnoliopsida</taxon>
        <taxon>eudicotyledons</taxon>
        <taxon>Gunneridae</taxon>
        <taxon>Pentapetalae</taxon>
        <taxon>Dilleniales</taxon>
        <taxon>Dilleniaceae</taxon>
        <taxon>Dillenia</taxon>
    </lineage>
</organism>
<dbReference type="GO" id="GO:0005524">
    <property type="term" value="F:ATP binding"/>
    <property type="evidence" value="ECO:0007669"/>
    <property type="project" value="UniProtKB-KW"/>
</dbReference>
<dbReference type="GO" id="GO:0004521">
    <property type="term" value="F:RNA endonuclease activity"/>
    <property type="evidence" value="ECO:0007669"/>
    <property type="project" value="InterPro"/>
</dbReference>
<dbReference type="InterPro" id="IPR011009">
    <property type="entry name" value="Kinase-like_dom_sf"/>
</dbReference>
<dbReference type="GO" id="GO:1990604">
    <property type="term" value="C:IRE1-TRAF2-ASK1 complex"/>
    <property type="evidence" value="ECO:0007669"/>
    <property type="project" value="TreeGrafter"/>
</dbReference>
<evidence type="ECO:0000256" key="5">
    <source>
        <dbReference type="ARBA" id="ARBA00022692"/>
    </source>
</evidence>
<gene>
    <name evidence="16" type="ORF">RJ641_010787</name>
</gene>
<reference evidence="16 17" key="1">
    <citation type="submission" date="2023-12" db="EMBL/GenBank/DDBJ databases">
        <title>A high-quality genome assembly for Dillenia turbinata (Dilleniales).</title>
        <authorList>
            <person name="Chanderbali A."/>
        </authorList>
    </citation>
    <scope>NUCLEOTIDE SEQUENCE [LARGE SCALE GENOMIC DNA]</scope>
    <source>
        <strain evidence="16">LSX21</strain>
        <tissue evidence="16">Leaf</tissue>
    </source>
</reference>
<comment type="caution">
    <text evidence="16">The sequence shown here is derived from an EMBL/GenBank/DDBJ whole genome shotgun (WGS) entry which is preliminary data.</text>
</comment>
<feature type="compositionally biased region" description="Low complexity" evidence="12">
    <location>
        <begin position="39"/>
        <end position="62"/>
    </location>
</feature>
<dbReference type="InterPro" id="IPR038357">
    <property type="entry name" value="KEN_sf"/>
</dbReference>
<dbReference type="Pfam" id="PF00069">
    <property type="entry name" value="Pkinase"/>
    <property type="match status" value="1"/>
</dbReference>
<dbReference type="InterPro" id="IPR015943">
    <property type="entry name" value="WD40/YVTN_repeat-like_dom_sf"/>
</dbReference>
<comment type="subcellular location">
    <subcellularLocation>
        <location evidence="1">Membrane</location>
        <topology evidence="1">Single-pass type I membrane protein</topology>
    </subcellularLocation>
</comment>
<dbReference type="GO" id="GO:0036498">
    <property type="term" value="P:IRE1-mediated unfolded protein response"/>
    <property type="evidence" value="ECO:0007669"/>
    <property type="project" value="TreeGrafter"/>
</dbReference>
<evidence type="ECO:0000256" key="2">
    <source>
        <dbReference type="ARBA" id="ARBA00012513"/>
    </source>
</evidence>
<dbReference type="Gene3D" id="2.130.10.10">
    <property type="entry name" value="YVTN repeat-like/Quinoprotein amine dehydrogenase"/>
    <property type="match status" value="1"/>
</dbReference>
<keyword evidence="11 13" id="KW-0472">Membrane</keyword>
<feature type="domain" description="Protein kinase" evidence="14">
    <location>
        <begin position="541"/>
        <end position="831"/>
    </location>
</feature>
<dbReference type="Gene3D" id="1.10.510.10">
    <property type="entry name" value="Transferase(Phosphotransferase) domain 1"/>
    <property type="match status" value="1"/>
</dbReference>
<dbReference type="Pfam" id="PF06479">
    <property type="entry name" value="Ribonuc_2-5A"/>
    <property type="match status" value="1"/>
</dbReference>
<feature type="region of interest" description="Disordered" evidence="12">
    <location>
        <begin position="39"/>
        <end position="63"/>
    </location>
</feature>
<feature type="compositionally biased region" description="Low complexity" evidence="12">
    <location>
        <begin position="360"/>
        <end position="371"/>
    </location>
</feature>
<keyword evidence="4" id="KW-0808">Transferase</keyword>
<keyword evidence="10 13" id="KW-1133">Transmembrane helix</keyword>
<dbReference type="PROSITE" id="PS00108">
    <property type="entry name" value="PROTEIN_KINASE_ST"/>
    <property type="match status" value="1"/>
</dbReference>
<evidence type="ECO:0000313" key="16">
    <source>
        <dbReference type="EMBL" id="KAK6924587.1"/>
    </source>
</evidence>
<evidence type="ECO:0000256" key="1">
    <source>
        <dbReference type="ARBA" id="ARBA00004479"/>
    </source>
</evidence>
<evidence type="ECO:0000259" key="14">
    <source>
        <dbReference type="PROSITE" id="PS50011"/>
    </source>
</evidence>
<dbReference type="SMART" id="SM00564">
    <property type="entry name" value="PQQ"/>
    <property type="match status" value="2"/>
</dbReference>
<dbReference type="InterPro" id="IPR045133">
    <property type="entry name" value="IRE1/2-like"/>
</dbReference>
<evidence type="ECO:0000259" key="15">
    <source>
        <dbReference type="PROSITE" id="PS51392"/>
    </source>
</evidence>